<dbReference type="GO" id="GO:0004399">
    <property type="term" value="F:histidinol dehydrogenase activity"/>
    <property type="evidence" value="ECO:0007669"/>
    <property type="project" value="UniProtKB-UniRule"/>
</dbReference>
<evidence type="ECO:0000256" key="4">
    <source>
        <dbReference type="ARBA" id="ARBA00012965"/>
    </source>
</evidence>
<dbReference type="HOGENOM" id="CLU_006732_3_0_2"/>
<sequence length="433" mass="45927">MVTMLFKKLSDVSEAEMQKLISRGSGLADVGEIVSSVLSDVQVRGDAAVREYTKKFDKVELADFEVSEAEFEEALAGIGPELLEHLKVAAANIRAFHAAQLPEATWFMEVQPGVVLGQKATALESVGAYAPGGRASYPSTVLMTVIPARVAGVGQVIVCTPPRADGSVHPLTLAAAKVAGADKVFKLGGVQAVGAMAYGTETVPKVDKIVGPGNVFVTSAKMQVRDVAEIDFPAGPSEVLIIADDSADAVMAASDIIAQAEHDPNAVSVLVTTSETLGEAVRREVLLQTENTARSEIVKTSLENAAVLISDTLEQSIDFSNKFAPEHLEIMVEDSDFVLNKIKNAGSIFVGNYAPVPVGDYASGTNHVLPTAGYARIYSGLNINHFLKYSSIQKISKSGLESLKETIIALAEEEGLQAHADAIRTRFGYRPSK</sequence>
<dbReference type="NCBIfam" id="TIGR00069">
    <property type="entry name" value="hisD"/>
    <property type="match status" value="1"/>
</dbReference>
<keyword evidence="7 11" id="KW-0862">Zinc</keyword>
<proteinExistence type="inferred from homology"/>
<dbReference type="HAMAP" id="MF_01024">
    <property type="entry name" value="HisD"/>
    <property type="match status" value="1"/>
</dbReference>
<evidence type="ECO:0000256" key="8">
    <source>
        <dbReference type="ARBA" id="ARBA00023002"/>
    </source>
</evidence>
<keyword evidence="11 12" id="KW-0520">NAD</keyword>
<name>A0A0E3LAC0_9EURY</name>
<dbReference type="EMBL" id="CP009507">
    <property type="protein sequence ID" value="AKB31756.1"/>
    <property type="molecule type" value="Genomic_DNA"/>
</dbReference>
<organism evidence="18 19">
    <name type="scientific">Methanosarcina siciliae HI350</name>
    <dbReference type="NCBI Taxonomy" id="1434119"/>
    <lineage>
        <taxon>Archaea</taxon>
        <taxon>Methanobacteriati</taxon>
        <taxon>Methanobacteriota</taxon>
        <taxon>Stenosarchaea group</taxon>
        <taxon>Methanomicrobia</taxon>
        <taxon>Methanosarcinales</taxon>
        <taxon>Methanosarcinaceae</taxon>
        <taxon>Methanosarcina</taxon>
    </lineage>
</organism>
<feature type="binding site" evidence="11 15">
    <location>
        <position position="414"/>
    </location>
    <ligand>
        <name>substrate</name>
    </ligand>
</feature>
<evidence type="ECO:0000256" key="14">
    <source>
        <dbReference type="PIRSR" id="PIRSR000099-2"/>
    </source>
</evidence>
<evidence type="ECO:0000256" key="5">
    <source>
        <dbReference type="ARBA" id="ARBA00016531"/>
    </source>
</evidence>
<evidence type="ECO:0000256" key="16">
    <source>
        <dbReference type="PIRSR" id="PIRSR000099-4"/>
    </source>
</evidence>
<feature type="binding site" evidence="11 15">
    <location>
        <position position="327"/>
    </location>
    <ligand>
        <name>substrate</name>
    </ligand>
</feature>
<dbReference type="PRINTS" id="PR00083">
    <property type="entry name" value="HOLDHDRGNASE"/>
</dbReference>
<protein>
    <recommendedName>
        <fullName evidence="5 11">Histidinol dehydrogenase</fullName>
        <shortName evidence="11 12">HDH</shortName>
        <ecNumber evidence="4 11">1.1.1.23</ecNumber>
    </recommendedName>
</protein>
<dbReference type="GO" id="GO:0000105">
    <property type="term" value="P:L-histidine biosynthetic process"/>
    <property type="evidence" value="ECO:0007669"/>
    <property type="project" value="UniProtKB-UniRule"/>
</dbReference>
<evidence type="ECO:0000256" key="1">
    <source>
        <dbReference type="ARBA" id="ARBA00003850"/>
    </source>
</evidence>
<dbReference type="KEGG" id="msz:MSSIH_1066"/>
<comment type="function">
    <text evidence="1 11 12">Catalyzes the sequential NAD-dependent oxidations of L-histidinol to L-histidinaldehyde and then to L-histidine.</text>
</comment>
<evidence type="ECO:0000256" key="9">
    <source>
        <dbReference type="ARBA" id="ARBA00023102"/>
    </source>
</evidence>
<gene>
    <name evidence="11" type="primary">hisD</name>
    <name evidence="18" type="ORF">MSSIH_1066</name>
</gene>
<feature type="binding site" evidence="11 15">
    <location>
        <position position="360"/>
    </location>
    <ligand>
        <name>substrate</name>
    </ligand>
</feature>
<keyword evidence="9 11" id="KW-0368">Histidine biosynthesis</keyword>
<feature type="binding site" evidence="11 14">
    <location>
        <position position="129"/>
    </location>
    <ligand>
        <name>NAD(+)</name>
        <dbReference type="ChEBI" id="CHEBI:57540"/>
    </ligand>
</feature>
<dbReference type="InterPro" id="IPR012131">
    <property type="entry name" value="Hstdl_DH"/>
</dbReference>
<accession>A0A0E3LAC0</accession>
<dbReference type="EC" id="1.1.1.23" evidence="4 11"/>
<feature type="binding site" evidence="11 16">
    <location>
        <position position="419"/>
    </location>
    <ligand>
        <name>Zn(2+)</name>
        <dbReference type="ChEBI" id="CHEBI:29105"/>
    </ligand>
</feature>
<keyword evidence="8 11" id="KW-0560">Oxidoreductase</keyword>
<dbReference type="Pfam" id="PF00815">
    <property type="entry name" value="Histidinol_dh"/>
    <property type="match status" value="1"/>
</dbReference>
<evidence type="ECO:0000256" key="12">
    <source>
        <dbReference type="PIRNR" id="PIRNR000099"/>
    </source>
</evidence>
<feature type="binding site" evidence="11 14">
    <location>
        <position position="191"/>
    </location>
    <ligand>
        <name>NAD(+)</name>
        <dbReference type="ChEBI" id="CHEBI:57540"/>
    </ligand>
</feature>
<keyword evidence="11 12" id="KW-0028">Amino-acid biosynthesis</keyword>
<dbReference type="UniPathway" id="UPA00031">
    <property type="reaction ID" value="UER00014"/>
</dbReference>
<dbReference type="Gene3D" id="1.20.5.1300">
    <property type="match status" value="1"/>
</dbReference>
<feature type="binding site" evidence="11 16">
    <location>
        <position position="262"/>
    </location>
    <ligand>
        <name>Zn(2+)</name>
        <dbReference type="ChEBI" id="CHEBI:29105"/>
    </ligand>
</feature>
<dbReference type="PROSITE" id="PS00611">
    <property type="entry name" value="HISOL_DEHYDROGENASE"/>
    <property type="match status" value="1"/>
</dbReference>
<dbReference type="PANTHER" id="PTHR21256:SF2">
    <property type="entry name" value="HISTIDINE BIOSYNTHESIS TRIFUNCTIONAL PROTEIN"/>
    <property type="match status" value="1"/>
</dbReference>
<feature type="binding site" evidence="11 14">
    <location>
        <position position="214"/>
    </location>
    <ligand>
        <name>NAD(+)</name>
        <dbReference type="ChEBI" id="CHEBI:57540"/>
    </ligand>
</feature>
<feature type="binding site" evidence="11 15">
    <location>
        <position position="259"/>
    </location>
    <ligand>
        <name>substrate</name>
    </ligand>
</feature>
<feature type="binding site" evidence="11 15">
    <location>
        <position position="419"/>
    </location>
    <ligand>
        <name>substrate</name>
    </ligand>
</feature>
<evidence type="ECO:0000256" key="15">
    <source>
        <dbReference type="PIRSR" id="PIRSR000099-3"/>
    </source>
</evidence>
<evidence type="ECO:0000256" key="10">
    <source>
        <dbReference type="ARBA" id="ARBA00049489"/>
    </source>
</evidence>
<dbReference type="SUPFAM" id="SSF53720">
    <property type="entry name" value="ALDH-like"/>
    <property type="match status" value="1"/>
</dbReference>
<evidence type="ECO:0000256" key="11">
    <source>
        <dbReference type="HAMAP-Rule" id="MF_01024"/>
    </source>
</evidence>
<dbReference type="Gene3D" id="3.40.50.1980">
    <property type="entry name" value="Nitrogenase molybdenum iron protein domain"/>
    <property type="match status" value="2"/>
</dbReference>
<dbReference type="RefSeq" id="WP_048170783.1">
    <property type="nucleotide sequence ID" value="NZ_CP009507.1"/>
</dbReference>
<feature type="binding site" evidence="11 16">
    <location>
        <position position="259"/>
    </location>
    <ligand>
        <name>Zn(2+)</name>
        <dbReference type="ChEBI" id="CHEBI:29105"/>
    </ligand>
</feature>
<evidence type="ECO:0000256" key="7">
    <source>
        <dbReference type="ARBA" id="ARBA00022833"/>
    </source>
</evidence>
<dbReference type="PIRSF" id="PIRSF000099">
    <property type="entry name" value="Histidinol_dh"/>
    <property type="match status" value="1"/>
</dbReference>
<dbReference type="PANTHER" id="PTHR21256">
    <property type="entry name" value="HISTIDINOL DEHYDROGENASE HDH"/>
    <property type="match status" value="1"/>
</dbReference>
<feature type="binding site" evidence="11 16">
    <location>
        <position position="360"/>
    </location>
    <ligand>
        <name>Zn(2+)</name>
        <dbReference type="ChEBI" id="CHEBI:29105"/>
    </ligand>
</feature>
<reference evidence="18 19" key="1">
    <citation type="submission" date="2014-07" db="EMBL/GenBank/DDBJ databases">
        <title>Methanogenic archaea and the global carbon cycle.</title>
        <authorList>
            <person name="Henriksen J.R."/>
            <person name="Luke J."/>
            <person name="Reinhart S."/>
            <person name="Benedict M.N."/>
            <person name="Youngblut N.D."/>
            <person name="Metcalf M.E."/>
            <person name="Whitaker R.J."/>
            <person name="Metcalf W.W."/>
        </authorList>
    </citation>
    <scope>NUCLEOTIDE SEQUENCE [LARGE SCALE GENOMIC DNA]</scope>
    <source>
        <strain evidence="18 19">HI350</strain>
    </source>
</reference>
<dbReference type="InterPro" id="IPR016161">
    <property type="entry name" value="Ald_DH/histidinol_DH"/>
</dbReference>
<evidence type="ECO:0000256" key="2">
    <source>
        <dbReference type="ARBA" id="ARBA00004940"/>
    </source>
</evidence>
<dbReference type="InterPro" id="IPR001692">
    <property type="entry name" value="Histidinol_DH_CS"/>
</dbReference>
<comment type="similarity">
    <text evidence="3 11 12 17">Belongs to the histidinol dehydrogenase family.</text>
</comment>
<feature type="binding site" evidence="11 15">
    <location>
        <position position="237"/>
    </location>
    <ligand>
        <name>substrate</name>
    </ligand>
</feature>
<evidence type="ECO:0000256" key="3">
    <source>
        <dbReference type="ARBA" id="ARBA00010178"/>
    </source>
</evidence>
<dbReference type="CDD" id="cd06572">
    <property type="entry name" value="Histidinol_dh"/>
    <property type="match status" value="1"/>
</dbReference>
<dbReference type="GO" id="GO:0008270">
    <property type="term" value="F:zinc ion binding"/>
    <property type="evidence" value="ECO:0007669"/>
    <property type="project" value="UniProtKB-UniRule"/>
</dbReference>
<dbReference type="GeneID" id="24859907"/>
<evidence type="ECO:0000256" key="13">
    <source>
        <dbReference type="PIRSR" id="PIRSR000099-1"/>
    </source>
</evidence>
<evidence type="ECO:0000313" key="18">
    <source>
        <dbReference type="EMBL" id="AKB31756.1"/>
    </source>
</evidence>
<dbReference type="Proteomes" id="UP000033092">
    <property type="component" value="Chromosome"/>
</dbReference>
<comment type="cofactor">
    <cofactor evidence="11 16">
        <name>Zn(2+)</name>
        <dbReference type="ChEBI" id="CHEBI:29105"/>
    </cofactor>
    <text evidence="11 16">Binds 1 zinc ion per subunit.</text>
</comment>
<feature type="binding site" evidence="11 15">
    <location>
        <position position="262"/>
    </location>
    <ligand>
        <name>substrate</name>
    </ligand>
</feature>
<feature type="active site" description="Proton acceptor" evidence="11 13">
    <location>
        <position position="326"/>
    </location>
</feature>
<dbReference type="GO" id="GO:0051287">
    <property type="term" value="F:NAD binding"/>
    <property type="evidence" value="ECO:0007669"/>
    <property type="project" value="InterPro"/>
</dbReference>
<dbReference type="AlphaFoldDB" id="A0A0E3LAC0"/>
<dbReference type="PATRIC" id="fig|1434119.4.peg.1350"/>
<dbReference type="InterPro" id="IPR022695">
    <property type="entry name" value="Histidinol_DH_monofunct"/>
</dbReference>
<dbReference type="GeneID" id="41605055"/>
<comment type="catalytic activity">
    <reaction evidence="10 11 12">
        <text>L-histidinol + 2 NAD(+) + H2O = L-histidine + 2 NADH + 3 H(+)</text>
        <dbReference type="Rhea" id="RHEA:20641"/>
        <dbReference type="ChEBI" id="CHEBI:15377"/>
        <dbReference type="ChEBI" id="CHEBI:15378"/>
        <dbReference type="ChEBI" id="CHEBI:57540"/>
        <dbReference type="ChEBI" id="CHEBI:57595"/>
        <dbReference type="ChEBI" id="CHEBI:57699"/>
        <dbReference type="ChEBI" id="CHEBI:57945"/>
        <dbReference type="EC" id="1.1.1.23"/>
    </reaction>
</comment>
<comment type="pathway">
    <text evidence="2 11 12">Amino-acid biosynthesis; L-histidine biosynthesis; L-histidine from 5-phospho-alpha-D-ribose 1-diphosphate: step 9/9.</text>
</comment>
<evidence type="ECO:0000256" key="6">
    <source>
        <dbReference type="ARBA" id="ARBA00022723"/>
    </source>
</evidence>
<feature type="active site" description="Proton acceptor" evidence="11 13">
    <location>
        <position position="327"/>
    </location>
</feature>
<dbReference type="GO" id="GO:0005737">
    <property type="term" value="C:cytoplasm"/>
    <property type="evidence" value="ECO:0007669"/>
    <property type="project" value="TreeGrafter"/>
</dbReference>
<evidence type="ECO:0000313" key="19">
    <source>
        <dbReference type="Proteomes" id="UP000033092"/>
    </source>
</evidence>
<dbReference type="FunFam" id="3.40.50.1980:FF:000001">
    <property type="entry name" value="Histidinol dehydrogenase"/>
    <property type="match status" value="1"/>
</dbReference>
<keyword evidence="6 11" id="KW-0479">Metal-binding</keyword>
<dbReference type="FunFam" id="3.40.50.1980:FF:000026">
    <property type="entry name" value="Histidinol dehydrogenase"/>
    <property type="match status" value="1"/>
</dbReference>
<evidence type="ECO:0000256" key="17">
    <source>
        <dbReference type="RuleBase" id="RU004175"/>
    </source>
</evidence>